<feature type="transmembrane region" description="Helical" evidence="1">
    <location>
        <begin position="350"/>
        <end position="373"/>
    </location>
</feature>
<feature type="transmembrane region" description="Helical" evidence="1">
    <location>
        <begin position="434"/>
        <end position="456"/>
    </location>
</feature>
<reference evidence="3" key="1">
    <citation type="submission" date="2017-06" db="EMBL/GenBank/DDBJ databases">
        <authorList>
            <person name="Varghese N."/>
            <person name="Submissions S."/>
        </authorList>
    </citation>
    <scope>NUCLEOTIDE SEQUENCE [LARGE SCALE GENOMIC DNA]</scope>
    <source>
        <strain evidence="3">DSM 137</strain>
    </source>
</reference>
<organism evidence="2 3">
    <name type="scientific">Rhodoblastus acidophilus</name>
    <name type="common">Rhodopseudomonas acidophila</name>
    <dbReference type="NCBI Taxonomy" id="1074"/>
    <lineage>
        <taxon>Bacteria</taxon>
        <taxon>Pseudomonadati</taxon>
        <taxon>Pseudomonadota</taxon>
        <taxon>Alphaproteobacteria</taxon>
        <taxon>Hyphomicrobiales</taxon>
        <taxon>Rhodoblastaceae</taxon>
        <taxon>Rhodoblastus</taxon>
    </lineage>
</organism>
<keyword evidence="1" id="KW-0472">Membrane</keyword>
<feature type="transmembrane region" description="Helical" evidence="1">
    <location>
        <begin position="412"/>
        <end position="429"/>
    </location>
</feature>
<accession>A0A212R0Q7</accession>
<evidence type="ECO:0008006" key="4">
    <source>
        <dbReference type="Google" id="ProtNLM"/>
    </source>
</evidence>
<feature type="transmembrane region" description="Helical" evidence="1">
    <location>
        <begin position="139"/>
        <end position="157"/>
    </location>
</feature>
<dbReference type="RefSeq" id="WP_088519777.1">
    <property type="nucleotide sequence ID" value="NZ_FYDG01000002.1"/>
</dbReference>
<proteinExistence type="predicted"/>
<gene>
    <name evidence="2" type="ORF">SAMN06265338_102248</name>
</gene>
<evidence type="ECO:0000313" key="3">
    <source>
        <dbReference type="Proteomes" id="UP000198418"/>
    </source>
</evidence>
<name>A0A212R0Q7_RHOAC</name>
<keyword evidence="1" id="KW-1133">Transmembrane helix</keyword>
<feature type="transmembrane region" description="Helical" evidence="1">
    <location>
        <begin position="115"/>
        <end position="133"/>
    </location>
</feature>
<evidence type="ECO:0000256" key="1">
    <source>
        <dbReference type="SAM" id="Phobius"/>
    </source>
</evidence>
<dbReference type="OrthoDB" id="1082056at2"/>
<feature type="transmembrane region" description="Helical" evidence="1">
    <location>
        <begin position="82"/>
        <end position="103"/>
    </location>
</feature>
<feature type="transmembrane region" description="Helical" evidence="1">
    <location>
        <begin position="298"/>
        <end position="316"/>
    </location>
</feature>
<evidence type="ECO:0000313" key="2">
    <source>
        <dbReference type="EMBL" id="SNB65560.1"/>
    </source>
</evidence>
<sequence>MSPFASPRAAAAPQTLPFVLAVLGAVALSLVFQQGRLMEVWTGGGFFDTDDAMRMVQARDLIAGQGWYDLTQYRLAPPQGSILHWSRIVDIPLVALLKLFGLFLAPDQAERAARIAFPTLGLGVLFAGGGFAARAFAGAGLRLFGVAALFCCGVMFWQFPPGRIDHHSVQITLLLFAAAAMARAFDPAEARWGALSGGCVALSLGVGLENLPFFAVLAAAPGLAFLARGAEARGLLRAFGGGLALAQIAVFLLTVGPSRWLTPACDALSAPWLTPALIGALGYGALSLAGGLPRAARAGLLVLVGAAALAPVAMLWPDCLRPPYADVDPTLKSFWMDHIGENQTLAQNFVIAPGAAVLMAVPTLIGLAGALFGAVAGRGVARARWLLLAALLALGFAAACACLRIFSSLAPLAALGLLAPVAAIFHALAPRGKILGGVAASAVLLAGSSFGVALALPDLEPSPDVLASPDLAWRRPDPCLDSANYAFLNDHKPGLVAGPISPGSYILAHSPMRALAAPYHRNNAGNLAALNILRAEPALAESLARKAGVDYVLLCWATPADAASLRALSPTGLAARIEQGEIPGWLREVSPKDAPVRLYRLLPPSD</sequence>
<dbReference type="AlphaFoldDB" id="A0A212R0Q7"/>
<keyword evidence="3" id="KW-1185">Reference proteome</keyword>
<feature type="transmembrane region" description="Helical" evidence="1">
    <location>
        <begin position="211"/>
        <end position="227"/>
    </location>
</feature>
<protein>
    <recommendedName>
        <fullName evidence="4">Glycosyltransferase RgtA/B/C/D-like domain-containing protein</fullName>
    </recommendedName>
</protein>
<dbReference type="EMBL" id="FYDG01000002">
    <property type="protein sequence ID" value="SNB65560.1"/>
    <property type="molecule type" value="Genomic_DNA"/>
</dbReference>
<feature type="transmembrane region" description="Helical" evidence="1">
    <location>
        <begin position="12"/>
        <end position="32"/>
    </location>
</feature>
<feature type="transmembrane region" description="Helical" evidence="1">
    <location>
        <begin position="267"/>
        <end position="286"/>
    </location>
</feature>
<feature type="transmembrane region" description="Helical" evidence="1">
    <location>
        <begin position="234"/>
        <end position="255"/>
    </location>
</feature>
<dbReference type="Proteomes" id="UP000198418">
    <property type="component" value="Unassembled WGS sequence"/>
</dbReference>
<feature type="transmembrane region" description="Helical" evidence="1">
    <location>
        <begin position="385"/>
        <end position="406"/>
    </location>
</feature>
<keyword evidence="1" id="KW-0812">Transmembrane</keyword>